<reference evidence="2" key="1">
    <citation type="journal article" date="2019" name="Int. J. Syst. Evol. Microbiol.">
        <title>The Global Catalogue of Microorganisms (GCM) 10K type strain sequencing project: providing services to taxonomists for standard genome sequencing and annotation.</title>
        <authorList>
            <consortium name="The Broad Institute Genomics Platform"/>
            <consortium name="The Broad Institute Genome Sequencing Center for Infectious Disease"/>
            <person name="Wu L."/>
            <person name="Ma J."/>
        </authorList>
    </citation>
    <scope>NUCLEOTIDE SEQUENCE [LARGE SCALE GENOMIC DNA]</scope>
    <source>
        <strain evidence="2">KCTC 32141</strain>
    </source>
</reference>
<evidence type="ECO:0000313" key="2">
    <source>
        <dbReference type="Proteomes" id="UP001597533"/>
    </source>
</evidence>
<keyword evidence="2" id="KW-1185">Reference proteome</keyword>
<dbReference type="EMBL" id="JBHUOV010000011">
    <property type="protein sequence ID" value="MFD2824499.1"/>
    <property type="molecule type" value="Genomic_DNA"/>
</dbReference>
<gene>
    <name evidence="1" type="ORF">ACFS5M_12525</name>
</gene>
<dbReference type="Proteomes" id="UP001597533">
    <property type="component" value="Unassembled WGS sequence"/>
</dbReference>
<name>A0ABW5WPW8_9FLAO</name>
<sequence length="74" mass="8805">MNHQSKINLLRSRIIQIRNSDLFNDQEKIKLIRINREELVATQFLLAAQRINQVKANQQLKNNQPYQFSNTLKN</sequence>
<organism evidence="1 2">
    <name type="scientific">Lacinutrix iliipiscaria</name>
    <dbReference type="NCBI Taxonomy" id="1230532"/>
    <lineage>
        <taxon>Bacteria</taxon>
        <taxon>Pseudomonadati</taxon>
        <taxon>Bacteroidota</taxon>
        <taxon>Flavobacteriia</taxon>
        <taxon>Flavobacteriales</taxon>
        <taxon>Flavobacteriaceae</taxon>
        <taxon>Lacinutrix</taxon>
    </lineage>
</organism>
<protein>
    <submittedName>
        <fullName evidence="1">Uncharacterized protein</fullName>
    </submittedName>
</protein>
<proteinExistence type="predicted"/>
<comment type="caution">
    <text evidence="1">The sequence shown here is derived from an EMBL/GenBank/DDBJ whole genome shotgun (WGS) entry which is preliminary data.</text>
</comment>
<accession>A0ABW5WPW8</accession>
<dbReference type="RefSeq" id="WP_183490051.1">
    <property type="nucleotide sequence ID" value="NZ_JBHUOV010000011.1"/>
</dbReference>
<evidence type="ECO:0000313" key="1">
    <source>
        <dbReference type="EMBL" id="MFD2824499.1"/>
    </source>
</evidence>